<dbReference type="PRINTS" id="PR00412">
    <property type="entry name" value="EPOXHYDRLASE"/>
</dbReference>
<evidence type="ECO:0000259" key="1">
    <source>
        <dbReference type="Pfam" id="PF12697"/>
    </source>
</evidence>
<accession>A0A939FWS0</accession>
<dbReference type="InterPro" id="IPR000639">
    <property type="entry name" value="Epox_hydrolase-like"/>
</dbReference>
<dbReference type="InterPro" id="IPR000073">
    <property type="entry name" value="AB_hydrolase_1"/>
</dbReference>
<protein>
    <submittedName>
        <fullName evidence="2">Alpha/beta hydrolase</fullName>
    </submittedName>
</protein>
<reference evidence="2" key="1">
    <citation type="submission" date="2021-03" db="EMBL/GenBank/DDBJ databases">
        <title>Streptomyces strains.</title>
        <authorList>
            <person name="Lund M.B."/>
            <person name="Toerring T."/>
        </authorList>
    </citation>
    <scope>NUCLEOTIDE SEQUENCE</scope>
    <source>
        <strain evidence="2">JCM 4242</strain>
    </source>
</reference>
<gene>
    <name evidence="2" type="ORF">J1792_33050</name>
</gene>
<keyword evidence="3" id="KW-1185">Reference proteome</keyword>
<dbReference type="Pfam" id="PF12697">
    <property type="entry name" value="Abhydrolase_6"/>
    <property type="match status" value="1"/>
</dbReference>
<sequence>MTAVFVHGVPETSSVWDGLRARLGGDTVALELPGFGGPRPHGFRAAKEDYVRWLEAALLEMEGPIDLVGHDWGALLVACVAAGSRVPLRSWAVDVGGVLHPDYEWHAAARLWQTSGAGEEWVRTAVGAAPGAPEGTADQLVAAGVGEEHAKAMAAAFDETMAVSILDLYRSATPNVFASWSRELSAPTSAPGLVLQPTLDPFDDIETSSAVAARLGARTETLTGLGHWWMLERPDAAADALERFWARPRR</sequence>
<keyword evidence="2" id="KW-0378">Hydrolase</keyword>
<dbReference type="GO" id="GO:0016787">
    <property type="term" value="F:hydrolase activity"/>
    <property type="evidence" value="ECO:0007669"/>
    <property type="project" value="UniProtKB-KW"/>
</dbReference>
<dbReference type="InterPro" id="IPR029058">
    <property type="entry name" value="AB_hydrolase_fold"/>
</dbReference>
<dbReference type="AlphaFoldDB" id="A0A939FWS0"/>
<evidence type="ECO:0000313" key="3">
    <source>
        <dbReference type="Proteomes" id="UP000664781"/>
    </source>
</evidence>
<dbReference type="RefSeq" id="WP_086566346.1">
    <property type="nucleotide sequence ID" value="NZ_JAFMOF010000008.1"/>
</dbReference>
<organism evidence="2 3">
    <name type="scientific">Streptomyces triculaminicus</name>
    <dbReference type="NCBI Taxonomy" id="2816232"/>
    <lineage>
        <taxon>Bacteria</taxon>
        <taxon>Bacillati</taxon>
        <taxon>Actinomycetota</taxon>
        <taxon>Actinomycetes</taxon>
        <taxon>Kitasatosporales</taxon>
        <taxon>Streptomycetaceae</taxon>
        <taxon>Streptomyces</taxon>
    </lineage>
</organism>
<proteinExistence type="predicted"/>
<dbReference type="SUPFAM" id="SSF53474">
    <property type="entry name" value="alpha/beta-Hydrolases"/>
    <property type="match status" value="1"/>
</dbReference>
<dbReference type="Gene3D" id="3.40.50.1820">
    <property type="entry name" value="alpha/beta hydrolase"/>
    <property type="match status" value="1"/>
</dbReference>
<evidence type="ECO:0000313" key="2">
    <source>
        <dbReference type="EMBL" id="MBO0657367.1"/>
    </source>
</evidence>
<dbReference type="EMBL" id="JAFMOF010000008">
    <property type="protein sequence ID" value="MBO0657367.1"/>
    <property type="molecule type" value="Genomic_DNA"/>
</dbReference>
<comment type="caution">
    <text evidence="2">The sequence shown here is derived from an EMBL/GenBank/DDBJ whole genome shotgun (WGS) entry which is preliminary data.</text>
</comment>
<dbReference type="Proteomes" id="UP000664781">
    <property type="component" value="Unassembled WGS sequence"/>
</dbReference>
<feature type="domain" description="AB hydrolase-1" evidence="1">
    <location>
        <begin position="4"/>
        <end position="240"/>
    </location>
</feature>
<name>A0A939FWS0_9ACTN</name>